<feature type="compositionally biased region" description="Polar residues" evidence="1">
    <location>
        <begin position="768"/>
        <end position="789"/>
    </location>
</feature>
<reference evidence="3" key="1">
    <citation type="submission" date="2016-11" db="UniProtKB">
        <authorList>
            <consortium name="WormBaseParasite"/>
        </authorList>
    </citation>
    <scope>IDENTIFICATION</scope>
</reference>
<dbReference type="AlphaFoldDB" id="A0A1I8IMK4"/>
<feature type="region of interest" description="Disordered" evidence="1">
    <location>
        <begin position="750"/>
        <end position="789"/>
    </location>
</feature>
<organism evidence="2 3">
    <name type="scientific">Macrostomum lignano</name>
    <dbReference type="NCBI Taxonomy" id="282301"/>
    <lineage>
        <taxon>Eukaryota</taxon>
        <taxon>Metazoa</taxon>
        <taxon>Spiralia</taxon>
        <taxon>Lophotrochozoa</taxon>
        <taxon>Platyhelminthes</taxon>
        <taxon>Rhabditophora</taxon>
        <taxon>Macrostomorpha</taxon>
        <taxon>Macrostomida</taxon>
        <taxon>Macrostomidae</taxon>
        <taxon>Macrostomum</taxon>
    </lineage>
</organism>
<evidence type="ECO:0000313" key="2">
    <source>
        <dbReference type="Proteomes" id="UP000095280"/>
    </source>
</evidence>
<protein>
    <submittedName>
        <fullName evidence="3">Protein kinase domain-containing protein</fullName>
    </submittedName>
</protein>
<dbReference type="Proteomes" id="UP000095280">
    <property type="component" value="Unplaced"/>
</dbReference>
<accession>A0A1I8IMK4</accession>
<sequence>LLGEFRSPCSSWARGLVLCAESQPASVAPASCPPSGTWPGLAVRWRSQSEMQGREAGGPAGVKYLPHCLENFDRPAAAGRGGSSCALKASQRVSLQPPARHRARGRGWRFAGEVNRKCKAARPEVRLGSNICRCVKRGVEGDPPAQRSSGCRAVVAKLAGTVPRLPCETMDYSCRAGTARRTPQARIVEARQLSVSWLYLLLLLLLLRDCRKEAFRSSGPRRGSEVHQAAQAGISSERIAKGLSSHPRHPSALPLGLQRLHWCLLPDTLTALGHFKQALLVAKFPHGVLQPAQEADAALESCMGRLGGLPRNCWTLLLLAAFFHFFCPAGSKRLSDASAAEVVVQVMVLQAQLPGSAAAGAADASSSSAGEVSRGGGSCRGSRCSSGSGRGPVDRRSRAGMVLQLVLMVQLVLRMSAAGFFTFHVRPAGLGRAVVVAARAGVRVLGRVQAAGVAAAAAAAALVLGGALALVAMASQPRASQCQERPPTSPGRKLMAPGILHVAASRCPPRCVTLLVTLRAIDYASPGRADMRDPGLAALKPETRARWCEFEAILDDCHSLVAKRGSAVGEVAPYQLAAAAVCLGSAYGLRSGPAQYCEVKEAAPGGIVRAEIPAQSQWDPSCIAHPKGAFLNPGQLSQISRGKAWKRALHWQKRALHWQKRALHWQKRALHWQKRALHWQKRALHWQKRALHWQKRALHWQKRALHWQKRALHWQKRALHWQKRALPLYQARSQPMADGAKLTTRTLETRSAGPEVAGGVPPSPDSVLLNSPSLKPSSHLSTVRSGTTKDSPVFMRVSRDQETGEAAQACSSVTLIKLCSILRAEQILAPLLIEGRCMTCERPRTRGFECRLGAHKLDSSGHPRSEAAEAAGCRAENRVWLRNERGLLWRSFSRPSPTFDLDAARTCQSLAAGEVAAANSVSIKYGAQFLQKFSRQPRDGFGKKIFLKWRLIQFCLPAPRTLESGVLVAARIEAQVTDSNKTQLTDFPGVATAEASPSPMQFRSSSARVATPEVLGSLAAAQAGGCPPPRPEKLFKGPPPAWNEAVEPIPPICFSRARERSQPGTRSRHRPRIVPACLPLGFITAASRHPLNEQRAVRGRGPRRREK</sequence>
<evidence type="ECO:0000313" key="3">
    <source>
        <dbReference type="WBParaSite" id="maker-uti_cns_0014120-snap-gene-0.2-mRNA-1"/>
    </source>
</evidence>
<dbReference type="WBParaSite" id="maker-uti_cns_0014120-snap-gene-0.2-mRNA-1">
    <property type="protein sequence ID" value="maker-uti_cns_0014120-snap-gene-0.2-mRNA-1"/>
    <property type="gene ID" value="maker-uti_cns_0014120-snap-gene-0.2"/>
</dbReference>
<feature type="region of interest" description="Disordered" evidence="1">
    <location>
        <begin position="366"/>
        <end position="395"/>
    </location>
</feature>
<name>A0A1I8IMK4_9PLAT</name>
<keyword evidence="2" id="KW-1185">Reference proteome</keyword>
<proteinExistence type="predicted"/>
<evidence type="ECO:0000256" key="1">
    <source>
        <dbReference type="SAM" id="MobiDB-lite"/>
    </source>
</evidence>